<dbReference type="Gene3D" id="4.10.280.10">
    <property type="entry name" value="Helix-loop-helix DNA-binding domain"/>
    <property type="match status" value="1"/>
</dbReference>
<comment type="subcellular location">
    <subcellularLocation>
        <location evidence="1">Nucleus</location>
    </subcellularLocation>
</comment>
<dbReference type="Pfam" id="PF14215">
    <property type="entry name" value="bHLH-MYC_N"/>
    <property type="match status" value="1"/>
</dbReference>
<dbReference type="PANTHER" id="PTHR46266:SF3">
    <property type="entry name" value="TRANSCRIPTION FACTOR EGL1"/>
    <property type="match status" value="1"/>
</dbReference>
<evidence type="ECO:0000256" key="3">
    <source>
        <dbReference type="ARBA" id="ARBA00023015"/>
    </source>
</evidence>
<dbReference type="Pfam" id="PF00010">
    <property type="entry name" value="HLH"/>
    <property type="match status" value="1"/>
</dbReference>
<accession>A0A2H9ZY71</accession>
<evidence type="ECO:0000313" key="9">
    <source>
        <dbReference type="EMBL" id="PKA48251.1"/>
    </source>
</evidence>
<dbReference type="OrthoDB" id="690068at2759"/>
<keyword evidence="10" id="KW-1185">Reference proteome</keyword>
<dbReference type="GO" id="GO:0005634">
    <property type="term" value="C:nucleus"/>
    <property type="evidence" value="ECO:0007669"/>
    <property type="project" value="UniProtKB-SubCell"/>
</dbReference>
<dbReference type="InterPro" id="IPR025610">
    <property type="entry name" value="MYC/MYB_N"/>
</dbReference>
<keyword evidence="5" id="KW-0804">Transcription</keyword>
<keyword evidence="4" id="KW-0010">Activator</keyword>
<sequence>MAVEIQSQEEVHENQFRRQLAACVRSIQWSYAIFWSLSTSQEGLLEWSDGYYNGDIKTRKTTQPTECKAEQLGLQRSEQLRELYESLSTGDGNQQTKRPSASLSPEDLTDAEWYYLVCMSFTFNMGQDLPGKALERNEPIWLSNAQFADNRSFCRSLLAKTVVCLPFMDGVLELGTSGLVLEDSGFMHNITTSFWEIQVSDFSEHSISSPLAVGNEHVNVRTIRDHEVDDTMMFENHGLIMEDGSPTYPFSFHSNALNKEAEIINDETAEHHQSIFKEILGTTDDSSNVRENPFRIEQQNELTNGCASWSFTHNILSSPKGERVRNNMLGNPQEEDLAKFGALGFEADGSHYASTISAILRNLKPQTSLPCFALHNVSRDSGFKIWTKDSNTLKGFSRSSQKILKKVLMGKNWLNGGRFGKHQEESVPRNKACKSEVDDANANHVLSERRRREKLNEKFLILRSLVPSISKVDKASILADTIEYLKELERRVEELEYGREEEDPDIRERRKHPDITERTSDNYGNNELINCQKPSTNKRKACEIEEVEGEYNSVFDINVTMLDKEVLVEMHCTWRDFLLLDIIEAMSNLRLDTHSVQSSTVNGALSITLRAKVRNNRSSTEIA</sequence>
<protein>
    <submittedName>
        <fullName evidence="9">Transcription factor EGL1</fullName>
    </submittedName>
</protein>
<evidence type="ECO:0000313" key="10">
    <source>
        <dbReference type="Proteomes" id="UP000236161"/>
    </source>
</evidence>
<evidence type="ECO:0000256" key="4">
    <source>
        <dbReference type="ARBA" id="ARBA00023159"/>
    </source>
</evidence>
<dbReference type="EMBL" id="KZ452735">
    <property type="protein sequence ID" value="PKA48251.1"/>
    <property type="molecule type" value="Genomic_DNA"/>
</dbReference>
<reference evidence="9 10" key="1">
    <citation type="journal article" date="2017" name="Nature">
        <title>The Apostasia genome and the evolution of orchids.</title>
        <authorList>
            <person name="Zhang G.Q."/>
            <person name="Liu K.W."/>
            <person name="Li Z."/>
            <person name="Lohaus R."/>
            <person name="Hsiao Y.Y."/>
            <person name="Niu S.C."/>
            <person name="Wang J.Y."/>
            <person name="Lin Y.C."/>
            <person name="Xu Q."/>
            <person name="Chen L.J."/>
            <person name="Yoshida K."/>
            <person name="Fujiwara S."/>
            <person name="Wang Z.W."/>
            <person name="Zhang Y.Q."/>
            <person name="Mitsuda N."/>
            <person name="Wang M."/>
            <person name="Liu G.H."/>
            <person name="Pecoraro L."/>
            <person name="Huang H.X."/>
            <person name="Xiao X.J."/>
            <person name="Lin M."/>
            <person name="Wu X.Y."/>
            <person name="Wu W.L."/>
            <person name="Chen Y.Y."/>
            <person name="Chang S.B."/>
            <person name="Sakamoto S."/>
            <person name="Ohme-Takagi M."/>
            <person name="Yagi M."/>
            <person name="Zeng S.J."/>
            <person name="Shen C.Y."/>
            <person name="Yeh C.M."/>
            <person name="Luo Y.B."/>
            <person name="Tsai W.C."/>
            <person name="Van de Peer Y."/>
            <person name="Liu Z.J."/>
        </authorList>
    </citation>
    <scope>NUCLEOTIDE SEQUENCE [LARGE SCALE GENOMIC DNA]</scope>
    <source>
        <strain evidence="10">cv. Shenzhen</strain>
        <tissue evidence="9">Stem</tissue>
    </source>
</reference>
<dbReference type="GO" id="GO:0046983">
    <property type="term" value="F:protein dimerization activity"/>
    <property type="evidence" value="ECO:0007669"/>
    <property type="project" value="InterPro"/>
</dbReference>
<dbReference type="Pfam" id="PF22754">
    <property type="entry name" value="bHLH-TF_ACT-like_plant"/>
    <property type="match status" value="1"/>
</dbReference>
<evidence type="ECO:0000259" key="8">
    <source>
        <dbReference type="PROSITE" id="PS50888"/>
    </source>
</evidence>
<name>A0A2H9ZY71_9ASPA</name>
<dbReference type="PANTHER" id="PTHR46266">
    <property type="entry name" value="TRANSCRIPTION FACTOR TT8"/>
    <property type="match status" value="1"/>
</dbReference>
<gene>
    <name evidence="9" type="primary">BHLH2</name>
    <name evidence="9" type="ORF">AXF42_Ash020648</name>
</gene>
<dbReference type="InterPro" id="IPR011598">
    <property type="entry name" value="bHLH_dom"/>
</dbReference>
<proteinExistence type="inferred from homology"/>
<evidence type="ECO:0000256" key="5">
    <source>
        <dbReference type="ARBA" id="ARBA00023163"/>
    </source>
</evidence>
<keyword evidence="6" id="KW-0539">Nucleus</keyword>
<feature type="compositionally biased region" description="Basic and acidic residues" evidence="7">
    <location>
        <begin position="506"/>
        <end position="520"/>
    </location>
</feature>
<evidence type="ECO:0000256" key="6">
    <source>
        <dbReference type="ARBA" id="ARBA00023242"/>
    </source>
</evidence>
<dbReference type="SMART" id="SM00353">
    <property type="entry name" value="HLH"/>
    <property type="match status" value="1"/>
</dbReference>
<organism evidence="9 10">
    <name type="scientific">Apostasia shenzhenica</name>
    <dbReference type="NCBI Taxonomy" id="1088818"/>
    <lineage>
        <taxon>Eukaryota</taxon>
        <taxon>Viridiplantae</taxon>
        <taxon>Streptophyta</taxon>
        <taxon>Embryophyta</taxon>
        <taxon>Tracheophyta</taxon>
        <taxon>Spermatophyta</taxon>
        <taxon>Magnoliopsida</taxon>
        <taxon>Liliopsida</taxon>
        <taxon>Asparagales</taxon>
        <taxon>Orchidaceae</taxon>
        <taxon>Apostasioideae</taxon>
        <taxon>Apostasia</taxon>
    </lineage>
</organism>
<dbReference type="PROSITE" id="PS50888">
    <property type="entry name" value="BHLH"/>
    <property type="match status" value="1"/>
</dbReference>
<evidence type="ECO:0000256" key="1">
    <source>
        <dbReference type="ARBA" id="ARBA00004123"/>
    </source>
</evidence>
<dbReference type="Proteomes" id="UP000236161">
    <property type="component" value="Unassembled WGS sequence"/>
</dbReference>
<dbReference type="AlphaFoldDB" id="A0A2H9ZY71"/>
<keyword evidence="3" id="KW-0805">Transcription regulation</keyword>
<dbReference type="STRING" id="1088818.A0A2H9ZY71"/>
<dbReference type="InterPro" id="IPR054502">
    <property type="entry name" value="bHLH-TF_ACT-like_plant"/>
</dbReference>
<evidence type="ECO:0000256" key="7">
    <source>
        <dbReference type="SAM" id="MobiDB-lite"/>
    </source>
</evidence>
<evidence type="ECO:0000256" key="2">
    <source>
        <dbReference type="ARBA" id="ARBA00005510"/>
    </source>
</evidence>
<dbReference type="InterPro" id="IPR036638">
    <property type="entry name" value="HLH_DNA-bd_sf"/>
</dbReference>
<feature type="domain" description="BHLH" evidence="8">
    <location>
        <begin position="439"/>
        <end position="488"/>
    </location>
</feature>
<comment type="similarity">
    <text evidence="2">Belongs to the bHLH protein family.</text>
</comment>
<feature type="compositionally biased region" description="Polar residues" evidence="7">
    <location>
        <begin position="521"/>
        <end position="532"/>
    </location>
</feature>
<dbReference type="SUPFAM" id="SSF47459">
    <property type="entry name" value="HLH, helix-loop-helix DNA-binding domain"/>
    <property type="match status" value="1"/>
</dbReference>
<feature type="region of interest" description="Disordered" evidence="7">
    <location>
        <begin position="499"/>
        <end position="532"/>
    </location>
</feature>